<name>A0AAW4BGT4_VIBAN</name>
<dbReference type="Proteomes" id="UP000786185">
    <property type="component" value="Unassembled WGS sequence"/>
</dbReference>
<protein>
    <submittedName>
        <fullName evidence="1">Uncharacterized protein</fullName>
    </submittedName>
</protein>
<proteinExistence type="predicted"/>
<organism evidence="1 2">
    <name type="scientific">Vibrio anguillarum</name>
    <name type="common">Listonella anguillarum</name>
    <dbReference type="NCBI Taxonomy" id="55601"/>
    <lineage>
        <taxon>Bacteria</taxon>
        <taxon>Pseudomonadati</taxon>
        <taxon>Pseudomonadota</taxon>
        <taxon>Gammaproteobacteria</taxon>
        <taxon>Vibrionales</taxon>
        <taxon>Vibrionaceae</taxon>
        <taxon>Vibrio</taxon>
    </lineage>
</organism>
<dbReference type="AlphaFoldDB" id="A0AAW4BGT4"/>
<evidence type="ECO:0000313" key="2">
    <source>
        <dbReference type="Proteomes" id="UP000786185"/>
    </source>
</evidence>
<accession>A0AAW4BGT4</accession>
<evidence type="ECO:0000313" key="1">
    <source>
        <dbReference type="EMBL" id="MBF4436614.1"/>
    </source>
</evidence>
<reference evidence="1" key="1">
    <citation type="journal article" date="2021" name="PeerJ">
        <title>Analysis of 44 Vibrio anguillarum genomes reveals high genetic diversity.</title>
        <authorList>
            <person name="Hansen M.J."/>
            <person name="Dalsgaard I."/>
        </authorList>
    </citation>
    <scope>NUCLEOTIDE SEQUENCE</scope>
    <source>
        <strain evidence="1">850617-1/1</strain>
    </source>
</reference>
<dbReference type="RefSeq" id="WP_194663746.1">
    <property type="nucleotide sequence ID" value="NZ_RDPI01000016.1"/>
</dbReference>
<comment type="caution">
    <text evidence="1">The sequence shown here is derived from an EMBL/GenBank/DDBJ whole genome shotgun (WGS) entry which is preliminary data.</text>
</comment>
<gene>
    <name evidence="1" type="ORF">ERJ77_19365</name>
</gene>
<dbReference type="EMBL" id="SCLC01000241">
    <property type="protein sequence ID" value="MBF4436614.1"/>
    <property type="molecule type" value="Genomic_DNA"/>
</dbReference>
<sequence>MMDRQYVIDGLIFEGWEVLKNVIVALVNVELTEEQAKEILSKFSDEFLEVTYQHGLNDVEFNTQLFNYLESNSTILDSIAVYVGDLS</sequence>